<dbReference type="Proteomes" id="UP000622552">
    <property type="component" value="Unassembled WGS sequence"/>
</dbReference>
<comment type="caution">
    <text evidence="11">The sequence shown here is derived from an EMBL/GenBank/DDBJ whole genome shotgun (WGS) entry which is preliminary data.</text>
</comment>
<dbReference type="InterPro" id="IPR035992">
    <property type="entry name" value="Ricin_B-like_lectins"/>
</dbReference>
<keyword evidence="5 11" id="KW-0418">Kinase</keyword>
<dbReference type="CDD" id="cd00161">
    <property type="entry name" value="beta-trefoil_Ricin-like"/>
    <property type="match status" value="1"/>
</dbReference>
<keyword evidence="3 11" id="KW-0808">Transferase</keyword>
<dbReference type="Gene3D" id="1.10.510.10">
    <property type="entry name" value="Transferase(Phosphotransferase) domain 1"/>
    <property type="match status" value="1"/>
</dbReference>
<dbReference type="InterPro" id="IPR008271">
    <property type="entry name" value="Ser/Thr_kinase_AS"/>
</dbReference>
<evidence type="ECO:0000256" key="9">
    <source>
        <dbReference type="SAM" id="MobiDB-lite"/>
    </source>
</evidence>
<dbReference type="PANTHER" id="PTHR43289:SF6">
    <property type="entry name" value="SERINE_THREONINE-PROTEIN KINASE NEKL-3"/>
    <property type="match status" value="1"/>
</dbReference>
<evidence type="ECO:0000259" key="10">
    <source>
        <dbReference type="PROSITE" id="PS50011"/>
    </source>
</evidence>
<dbReference type="EC" id="2.7.11.1" evidence="1"/>
<keyword evidence="12" id="KW-1185">Reference proteome</keyword>
<protein>
    <recommendedName>
        <fullName evidence="1">non-specific serine/threonine protein kinase</fullName>
        <ecNumber evidence="1">2.7.11.1</ecNumber>
    </recommendedName>
</protein>
<keyword evidence="4" id="KW-0547">Nucleotide-binding</keyword>
<dbReference type="GO" id="GO:0045717">
    <property type="term" value="P:negative regulation of fatty acid biosynthetic process"/>
    <property type="evidence" value="ECO:0007669"/>
    <property type="project" value="UniProtKB-ARBA"/>
</dbReference>
<dbReference type="GO" id="GO:0005524">
    <property type="term" value="F:ATP binding"/>
    <property type="evidence" value="ECO:0007669"/>
    <property type="project" value="UniProtKB-KW"/>
</dbReference>
<dbReference type="SMART" id="SM00220">
    <property type="entry name" value="S_TKc"/>
    <property type="match status" value="1"/>
</dbReference>
<name>A0A8J7G6L9_9ACTN</name>
<evidence type="ECO:0000313" key="12">
    <source>
        <dbReference type="Proteomes" id="UP000622552"/>
    </source>
</evidence>
<feature type="domain" description="Protein kinase" evidence="10">
    <location>
        <begin position="10"/>
        <end position="279"/>
    </location>
</feature>
<dbReference type="FunFam" id="3.30.200.20:FF:000035">
    <property type="entry name" value="Serine/threonine protein kinase Stk1"/>
    <property type="match status" value="1"/>
</dbReference>
<evidence type="ECO:0000313" key="11">
    <source>
        <dbReference type="EMBL" id="MBG6133880.1"/>
    </source>
</evidence>
<evidence type="ECO:0000256" key="1">
    <source>
        <dbReference type="ARBA" id="ARBA00012513"/>
    </source>
</evidence>
<comment type="catalytic activity">
    <reaction evidence="7">
        <text>L-threonyl-[protein] + ATP = O-phospho-L-threonyl-[protein] + ADP + H(+)</text>
        <dbReference type="Rhea" id="RHEA:46608"/>
        <dbReference type="Rhea" id="RHEA-COMP:11060"/>
        <dbReference type="Rhea" id="RHEA-COMP:11605"/>
        <dbReference type="ChEBI" id="CHEBI:15378"/>
        <dbReference type="ChEBI" id="CHEBI:30013"/>
        <dbReference type="ChEBI" id="CHEBI:30616"/>
        <dbReference type="ChEBI" id="CHEBI:61977"/>
        <dbReference type="ChEBI" id="CHEBI:456216"/>
        <dbReference type="EC" id="2.7.11.1"/>
    </reaction>
</comment>
<dbReference type="RefSeq" id="WP_197001187.1">
    <property type="nucleotide sequence ID" value="NZ_BONS01000032.1"/>
</dbReference>
<feature type="compositionally biased region" description="Low complexity" evidence="9">
    <location>
        <begin position="341"/>
        <end position="360"/>
    </location>
</feature>
<dbReference type="SUPFAM" id="SSF56112">
    <property type="entry name" value="Protein kinase-like (PK-like)"/>
    <property type="match status" value="1"/>
</dbReference>
<proteinExistence type="predicted"/>
<dbReference type="AlphaFoldDB" id="A0A8J7G6L9"/>
<accession>A0A8J7G6L9</accession>
<dbReference type="InterPro" id="IPR000719">
    <property type="entry name" value="Prot_kinase_dom"/>
</dbReference>
<dbReference type="CDD" id="cd14014">
    <property type="entry name" value="STKc_PknB_like"/>
    <property type="match status" value="1"/>
</dbReference>
<dbReference type="Pfam" id="PF00069">
    <property type="entry name" value="Pkinase"/>
    <property type="match status" value="1"/>
</dbReference>
<evidence type="ECO:0000256" key="3">
    <source>
        <dbReference type="ARBA" id="ARBA00022679"/>
    </source>
</evidence>
<organism evidence="11 12">
    <name type="scientific">Longispora fulva</name>
    <dbReference type="NCBI Taxonomy" id="619741"/>
    <lineage>
        <taxon>Bacteria</taxon>
        <taxon>Bacillati</taxon>
        <taxon>Actinomycetota</taxon>
        <taxon>Actinomycetes</taxon>
        <taxon>Micromonosporales</taxon>
        <taxon>Micromonosporaceae</taxon>
        <taxon>Longispora</taxon>
    </lineage>
</organism>
<keyword evidence="6" id="KW-0067">ATP-binding</keyword>
<sequence>MLGALINGRYRLTDRIAVGGMGQVWRATDLVLDRTVAVKLLRAEFAGRPGFGDRFRAEARLTATIRHPGVVRIHDYGELDGAGYLVMEFVEGESLAALLDRVGTLEPARTMELLAQAAEALAAAHRHGIIHRDIKPANLLIRADGGLVLTDFGIAHAAGTDPGTTLGDLVGTASYLAPEQATGDEVTPAADLYSLGVVGYRCLTGNPPFTGDNPIQIAVKHIQASPAPLPVSVPAGVREVVERAMRKAPGERYADATAFAVAARKAGDTPAGRSGHLRLRTRFAMAAAVVVASALVAGAQAWTGGRSGVAGPDLAARPAALSTAPLSYPGAAPTPGPTPSPSRSAGPSSRPSTPGTAGSPEASATPSRPGPSAGPTLTPTPSPSAPPVAACAGIKSFVDDWYLDLYNNQLTDGNQVLTYIWSGSTRGNNQRFCLHTYPDGTTAITPMDAPDTFVLDKDTHSNRVQLWHIDGGRDAYLADNGLPANEKWWLRNKRDGWVQLVSVNTGECLTNTSANGTPGQVTVTACTESTSQYWKLNSTESG</sequence>
<evidence type="ECO:0000256" key="5">
    <source>
        <dbReference type="ARBA" id="ARBA00022777"/>
    </source>
</evidence>
<dbReference type="FunFam" id="1.10.510.10:FF:000021">
    <property type="entry name" value="Serine/threonine protein kinase"/>
    <property type="match status" value="1"/>
</dbReference>
<dbReference type="SUPFAM" id="SSF50370">
    <property type="entry name" value="Ricin B-like lectins"/>
    <property type="match status" value="1"/>
</dbReference>
<keyword evidence="2" id="KW-0723">Serine/threonine-protein kinase</keyword>
<dbReference type="PROSITE" id="PS00108">
    <property type="entry name" value="PROTEIN_KINASE_ST"/>
    <property type="match status" value="1"/>
</dbReference>
<evidence type="ECO:0000256" key="7">
    <source>
        <dbReference type="ARBA" id="ARBA00047899"/>
    </source>
</evidence>
<evidence type="ECO:0000256" key="2">
    <source>
        <dbReference type="ARBA" id="ARBA00022527"/>
    </source>
</evidence>
<dbReference type="InterPro" id="IPR011009">
    <property type="entry name" value="Kinase-like_dom_sf"/>
</dbReference>
<evidence type="ECO:0000256" key="6">
    <source>
        <dbReference type="ARBA" id="ARBA00022840"/>
    </source>
</evidence>
<dbReference type="Gene3D" id="2.80.10.50">
    <property type="match status" value="1"/>
</dbReference>
<dbReference type="PANTHER" id="PTHR43289">
    <property type="entry name" value="MITOGEN-ACTIVATED PROTEIN KINASE KINASE KINASE 20-RELATED"/>
    <property type="match status" value="1"/>
</dbReference>
<comment type="catalytic activity">
    <reaction evidence="8">
        <text>L-seryl-[protein] + ATP = O-phospho-L-seryl-[protein] + ADP + H(+)</text>
        <dbReference type="Rhea" id="RHEA:17989"/>
        <dbReference type="Rhea" id="RHEA-COMP:9863"/>
        <dbReference type="Rhea" id="RHEA-COMP:11604"/>
        <dbReference type="ChEBI" id="CHEBI:15378"/>
        <dbReference type="ChEBI" id="CHEBI:29999"/>
        <dbReference type="ChEBI" id="CHEBI:30616"/>
        <dbReference type="ChEBI" id="CHEBI:83421"/>
        <dbReference type="ChEBI" id="CHEBI:456216"/>
        <dbReference type="EC" id="2.7.11.1"/>
    </reaction>
</comment>
<dbReference type="Gene3D" id="3.30.200.20">
    <property type="entry name" value="Phosphorylase Kinase, domain 1"/>
    <property type="match status" value="1"/>
</dbReference>
<evidence type="ECO:0000256" key="8">
    <source>
        <dbReference type="ARBA" id="ARBA00048679"/>
    </source>
</evidence>
<dbReference type="PROSITE" id="PS50231">
    <property type="entry name" value="RICIN_B_LECTIN"/>
    <property type="match status" value="1"/>
</dbReference>
<dbReference type="PROSITE" id="PS50011">
    <property type="entry name" value="PROTEIN_KINASE_DOM"/>
    <property type="match status" value="1"/>
</dbReference>
<evidence type="ECO:0000256" key="4">
    <source>
        <dbReference type="ARBA" id="ARBA00022741"/>
    </source>
</evidence>
<dbReference type="GO" id="GO:0004674">
    <property type="term" value="F:protein serine/threonine kinase activity"/>
    <property type="evidence" value="ECO:0007669"/>
    <property type="project" value="UniProtKB-KW"/>
</dbReference>
<dbReference type="EMBL" id="JADOUF010000001">
    <property type="protein sequence ID" value="MBG6133880.1"/>
    <property type="molecule type" value="Genomic_DNA"/>
</dbReference>
<gene>
    <name evidence="11" type="ORF">IW245_000074</name>
</gene>
<reference evidence="11" key="1">
    <citation type="submission" date="2020-11" db="EMBL/GenBank/DDBJ databases">
        <title>Sequencing the genomes of 1000 actinobacteria strains.</title>
        <authorList>
            <person name="Klenk H.-P."/>
        </authorList>
    </citation>
    <scope>NUCLEOTIDE SEQUENCE</scope>
    <source>
        <strain evidence="11">DSM 45356</strain>
    </source>
</reference>
<feature type="region of interest" description="Disordered" evidence="9">
    <location>
        <begin position="325"/>
        <end position="386"/>
    </location>
</feature>